<accession>A0A7J7H165</accession>
<proteinExistence type="inferred from homology"/>
<evidence type="ECO:0000256" key="4">
    <source>
        <dbReference type="ARBA" id="ARBA00023128"/>
    </source>
</evidence>
<reference evidence="7" key="1">
    <citation type="journal article" date="2020" name="Nat. Commun.">
        <title>Genome assembly of wild tea tree DASZ reveals pedigree and selection history of tea varieties.</title>
        <authorList>
            <person name="Zhang W."/>
            <person name="Zhang Y."/>
            <person name="Qiu H."/>
            <person name="Guo Y."/>
            <person name="Wan H."/>
            <person name="Zhang X."/>
            <person name="Scossa F."/>
            <person name="Alseekh S."/>
            <person name="Zhang Q."/>
            <person name="Wang P."/>
            <person name="Xu L."/>
            <person name="Schmidt M.H."/>
            <person name="Jia X."/>
            <person name="Li D."/>
            <person name="Zhu A."/>
            <person name="Guo F."/>
            <person name="Chen W."/>
            <person name="Ni D."/>
            <person name="Usadel B."/>
            <person name="Fernie A.R."/>
            <person name="Wen W."/>
        </authorList>
    </citation>
    <scope>NUCLEOTIDE SEQUENCE [LARGE SCALE GENOMIC DNA]</scope>
    <source>
        <strain evidence="7">cv. G240</strain>
    </source>
</reference>
<gene>
    <name evidence="6" type="ORF">HYC85_015722</name>
</gene>
<keyword evidence="7" id="KW-1185">Reference proteome</keyword>
<sequence>MALRMAMLKSAGEKMGCAFGLRRWTHSIAQPPPLNPPMSQTTVSSPLVLPEHDHDSINNNIGFQFPRGRIWVLLNFCWVSPHKRGIRNGPKALKPVPVIIRCK</sequence>
<dbReference type="AlphaFoldDB" id="A0A7J7H165"/>
<evidence type="ECO:0000256" key="5">
    <source>
        <dbReference type="ARBA" id="ARBA00023274"/>
    </source>
</evidence>
<dbReference type="GO" id="GO:0005762">
    <property type="term" value="C:mitochondrial large ribosomal subunit"/>
    <property type="evidence" value="ECO:0007669"/>
    <property type="project" value="TreeGrafter"/>
</dbReference>
<name>A0A7J7H165_CAMSI</name>
<evidence type="ECO:0000256" key="1">
    <source>
        <dbReference type="ARBA" id="ARBA00004173"/>
    </source>
</evidence>
<comment type="subcellular location">
    <subcellularLocation>
        <location evidence="1">Mitochondrion</location>
    </subcellularLocation>
</comment>
<comment type="similarity">
    <text evidence="2">Belongs to the bacterial ribosomal protein bL32 family.</text>
</comment>
<dbReference type="PANTHER" id="PTHR21026">
    <property type="entry name" value="39S RIBOSOMAL PROTEIN L32, MITOCHONDRIAL"/>
    <property type="match status" value="1"/>
</dbReference>
<dbReference type="GO" id="GO:0003735">
    <property type="term" value="F:structural constituent of ribosome"/>
    <property type="evidence" value="ECO:0007669"/>
    <property type="project" value="TreeGrafter"/>
</dbReference>
<evidence type="ECO:0000313" key="6">
    <source>
        <dbReference type="EMBL" id="KAF5945494.1"/>
    </source>
</evidence>
<keyword evidence="4" id="KW-0496">Mitochondrion</keyword>
<protein>
    <submittedName>
        <fullName evidence="6">Uncharacterized protein</fullName>
    </submittedName>
</protein>
<evidence type="ECO:0000313" key="7">
    <source>
        <dbReference type="Proteomes" id="UP000593564"/>
    </source>
</evidence>
<evidence type="ECO:0000256" key="3">
    <source>
        <dbReference type="ARBA" id="ARBA00022980"/>
    </source>
</evidence>
<comment type="caution">
    <text evidence="6">The sequence shown here is derived from an EMBL/GenBank/DDBJ whole genome shotgun (WGS) entry which is preliminary data.</text>
</comment>
<dbReference type="InterPro" id="IPR051991">
    <property type="entry name" value="Mitoribosomal_protein_bL32"/>
</dbReference>
<evidence type="ECO:0000256" key="2">
    <source>
        <dbReference type="ARBA" id="ARBA00008560"/>
    </source>
</evidence>
<dbReference type="Proteomes" id="UP000593564">
    <property type="component" value="Unassembled WGS sequence"/>
</dbReference>
<reference evidence="6 7" key="2">
    <citation type="submission" date="2020-07" db="EMBL/GenBank/DDBJ databases">
        <title>Genome assembly of wild tea tree DASZ reveals pedigree and selection history of tea varieties.</title>
        <authorList>
            <person name="Zhang W."/>
        </authorList>
    </citation>
    <scope>NUCLEOTIDE SEQUENCE [LARGE SCALE GENOMIC DNA]</scope>
    <source>
        <strain evidence="7">cv. G240</strain>
        <tissue evidence="6">Leaf</tissue>
    </source>
</reference>
<organism evidence="6 7">
    <name type="scientific">Camellia sinensis</name>
    <name type="common">Tea plant</name>
    <name type="synonym">Thea sinensis</name>
    <dbReference type="NCBI Taxonomy" id="4442"/>
    <lineage>
        <taxon>Eukaryota</taxon>
        <taxon>Viridiplantae</taxon>
        <taxon>Streptophyta</taxon>
        <taxon>Embryophyta</taxon>
        <taxon>Tracheophyta</taxon>
        <taxon>Spermatophyta</taxon>
        <taxon>Magnoliopsida</taxon>
        <taxon>eudicotyledons</taxon>
        <taxon>Gunneridae</taxon>
        <taxon>Pentapetalae</taxon>
        <taxon>asterids</taxon>
        <taxon>Ericales</taxon>
        <taxon>Theaceae</taxon>
        <taxon>Camellia</taxon>
    </lineage>
</organism>
<dbReference type="PANTHER" id="PTHR21026:SF2">
    <property type="entry name" value="LARGE RIBOSOMAL SUBUNIT PROTEIN BL32M"/>
    <property type="match status" value="1"/>
</dbReference>
<dbReference type="EMBL" id="JACBKZ010000007">
    <property type="protein sequence ID" value="KAF5945494.1"/>
    <property type="molecule type" value="Genomic_DNA"/>
</dbReference>
<keyword evidence="5" id="KW-0687">Ribonucleoprotein</keyword>
<keyword evidence="3" id="KW-0689">Ribosomal protein</keyword>